<feature type="chain" id="PRO_5005188362" evidence="1">
    <location>
        <begin position="21"/>
        <end position="150"/>
    </location>
</feature>
<dbReference type="AlphaFoldDB" id="A0A0G4EYP5"/>
<dbReference type="PhylomeDB" id="A0A0G4EYP5"/>
<sequence length="150" mass="16109">MKILALFVTVLGSVVGYASADCTSEADQAILYAEDMTPFWQNYYTALCSSSLMRARMPPLSDSCLACYVKACQCGSKQCGPFGADPVCGLGGRECSKACVECGKDNCNDELAECTGIEKDDLPEPPGCEDSYCEKYVGTTAFCPSRLRRA</sequence>
<proteinExistence type="predicted"/>
<name>A0A0G4EYP5_VITBC</name>
<dbReference type="Proteomes" id="UP000041254">
    <property type="component" value="Unassembled WGS sequence"/>
</dbReference>
<keyword evidence="1" id="KW-0732">Signal</keyword>
<keyword evidence="3" id="KW-1185">Reference proteome</keyword>
<dbReference type="EMBL" id="CDMY01000349">
    <property type="protein sequence ID" value="CEM04281.1"/>
    <property type="molecule type" value="Genomic_DNA"/>
</dbReference>
<dbReference type="VEuPathDB" id="CryptoDB:Vbra_14009"/>
<reference evidence="2 3" key="1">
    <citation type="submission" date="2014-11" db="EMBL/GenBank/DDBJ databases">
        <authorList>
            <person name="Zhu J."/>
            <person name="Qi W."/>
            <person name="Song R."/>
        </authorList>
    </citation>
    <scope>NUCLEOTIDE SEQUENCE [LARGE SCALE GENOMIC DNA]</scope>
</reference>
<evidence type="ECO:0000256" key="1">
    <source>
        <dbReference type="SAM" id="SignalP"/>
    </source>
</evidence>
<dbReference type="InParanoid" id="A0A0G4EYP5"/>
<feature type="signal peptide" evidence="1">
    <location>
        <begin position="1"/>
        <end position="20"/>
    </location>
</feature>
<evidence type="ECO:0000313" key="3">
    <source>
        <dbReference type="Proteomes" id="UP000041254"/>
    </source>
</evidence>
<accession>A0A0G4EYP5</accession>
<organism evidence="2 3">
    <name type="scientific">Vitrella brassicaformis (strain CCMP3155)</name>
    <dbReference type="NCBI Taxonomy" id="1169540"/>
    <lineage>
        <taxon>Eukaryota</taxon>
        <taxon>Sar</taxon>
        <taxon>Alveolata</taxon>
        <taxon>Colpodellida</taxon>
        <taxon>Vitrellaceae</taxon>
        <taxon>Vitrella</taxon>
    </lineage>
</organism>
<protein>
    <submittedName>
        <fullName evidence="2">Uncharacterized protein</fullName>
    </submittedName>
</protein>
<gene>
    <name evidence="2" type="ORF">Vbra_14009</name>
</gene>
<evidence type="ECO:0000313" key="2">
    <source>
        <dbReference type="EMBL" id="CEM04281.1"/>
    </source>
</evidence>